<keyword evidence="1" id="KW-0863">Zinc-finger</keyword>
<proteinExistence type="predicted"/>
<dbReference type="AlphaFoldDB" id="A0A3Q0II68"/>
<dbReference type="KEGG" id="dci:103524867"/>
<gene>
    <name evidence="5" type="primary">LOC103524867</name>
</gene>
<feature type="region of interest" description="Disordered" evidence="2">
    <location>
        <begin position="186"/>
        <end position="210"/>
    </location>
</feature>
<organism evidence="4 5">
    <name type="scientific">Diaphorina citri</name>
    <name type="common">Asian citrus psyllid</name>
    <dbReference type="NCBI Taxonomy" id="121845"/>
    <lineage>
        <taxon>Eukaryota</taxon>
        <taxon>Metazoa</taxon>
        <taxon>Ecdysozoa</taxon>
        <taxon>Arthropoda</taxon>
        <taxon>Hexapoda</taxon>
        <taxon>Insecta</taxon>
        <taxon>Pterygota</taxon>
        <taxon>Neoptera</taxon>
        <taxon>Paraneoptera</taxon>
        <taxon>Hemiptera</taxon>
        <taxon>Sternorrhyncha</taxon>
        <taxon>Psylloidea</taxon>
        <taxon>Psyllidae</taxon>
        <taxon>Diaphorininae</taxon>
        <taxon>Diaphorina</taxon>
    </lineage>
</organism>
<feature type="compositionally biased region" description="Acidic residues" evidence="2">
    <location>
        <begin position="198"/>
        <end position="207"/>
    </location>
</feature>
<name>A0A3Q0II68_DIACI</name>
<protein>
    <submittedName>
        <fullName evidence="5">Uncharacterized protein LOC103524867</fullName>
    </submittedName>
</protein>
<evidence type="ECO:0000256" key="2">
    <source>
        <dbReference type="SAM" id="MobiDB-lite"/>
    </source>
</evidence>
<feature type="region of interest" description="Disordered" evidence="2">
    <location>
        <begin position="368"/>
        <end position="393"/>
    </location>
</feature>
<feature type="region of interest" description="Disordered" evidence="2">
    <location>
        <begin position="1"/>
        <end position="29"/>
    </location>
</feature>
<feature type="compositionally biased region" description="Polar residues" evidence="2">
    <location>
        <begin position="261"/>
        <end position="284"/>
    </location>
</feature>
<keyword evidence="1" id="KW-0479">Metal-binding</keyword>
<feature type="region of interest" description="Disordered" evidence="2">
    <location>
        <begin position="242"/>
        <end position="292"/>
    </location>
</feature>
<dbReference type="GO" id="GO:0008270">
    <property type="term" value="F:zinc ion binding"/>
    <property type="evidence" value="ECO:0007669"/>
    <property type="project" value="UniProtKB-KW"/>
</dbReference>
<feature type="compositionally biased region" description="Basic and acidic residues" evidence="2">
    <location>
        <begin position="186"/>
        <end position="197"/>
    </location>
</feature>
<dbReference type="STRING" id="121845.A0A3Q0II68"/>
<dbReference type="RefSeq" id="XP_026675921.1">
    <property type="nucleotide sequence ID" value="XM_026820120.1"/>
</dbReference>
<evidence type="ECO:0000256" key="1">
    <source>
        <dbReference type="PROSITE-ProRule" id="PRU00042"/>
    </source>
</evidence>
<evidence type="ECO:0000313" key="4">
    <source>
        <dbReference type="Proteomes" id="UP000079169"/>
    </source>
</evidence>
<accession>A0A3Q0II68</accession>
<dbReference type="PaxDb" id="121845-A0A3Q0II68"/>
<feature type="domain" description="C2H2-type" evidence="3">
    <location>
        <begin position="306"/>
        <end position="333"/>
    </location>
</feature>
<reference evidence="5" key="1">
    <citation type="submission" date="2025-08" db="UniProtKB">
        <authorList>
            <consortium name="RefSeq"/>
        </authorList>
    </citation>
    <scope>IDENTIFICATION</scope>
</reference>
<keyword evidence="1" id="KW-0862">Zinc</keyword>
<dbReference type="Proteomes" id="UP000079169">
    <property type="component" value="Unplaced"/>
</dbReference>
<dbReference type="PROSITE" id="PS50157">
    <property type="entry name" value="ZINC_FINGER_C2H2_2"/>
    <property type="match status" value="1"/>
</dbReference>
<sequence length="393" mass="43773">MPNTTPVSSALKPVSRSKRKQTFNERSYDSDDVDFYEQTDEISDNEFSLCRNRNKPYRRSLRRLDFNTFAYKRVKTEYPTGGADFVSIVNKTTVKRALGSDTISSYLSMTHGHIDARNNTEPTGAPLSFDLRGLSMTHGHIDARSNTEPTGAPLSFDCTRVDSFRNASGFVECAVRVNSGGVRAVSGEERKQSSMHEEESEGEEDSEATVSVEDFATSAECYDDAAREDYLDAAWDMFSGHSILDPTSPSGGDSEPDPASQDPSPTSRSFAGQTASHRATSPSRGLTGKGSCHPAWIVRADEGGGYPCPKCKKLYKTRKTLQVHSRFQCGKEPQFACPLCPKKAYQKVHIEMHVWGTHKMIGWKYWNKDRPADENNRPHAMPEKGKEEVEEAR</sequence>
<keyword evidence="4" id="KW-1185">Reference proteome</keyword>
<evidence type="ECO:0000313" key="5">
    <source>
        <dbReference type="RefSeq" id="XP_026675921.1"/>
    </source>
</evidence>
<dbReference type="InterPro" id="IPR013087">
    <property type="entry name" value="Znf_C2H2_type"/>
</dbReference>
<evidence type="ECO:0000259" key="3">
    <source>
        <dbReference type="PROSITE" id="PS50157"/>
    </source>
</evidence>
<dbReference type="GeneID" id="103524867"/>
<dbReference type="InterPro" id="IPR036236">
    <property type="entry name" value="Znf_C2H2_sf"/>
</dbReference>
<dbReference type="SUPFAM" id="SSF57667">
    <property type="entry name" value="beta-beta-alpha zinc fingers"/>
    <property type="match status" value="1"/>
</dbReference>
<dbReference type="Gene3D" id="3.30.160.60">
    <property type="entry name" value="Classic Zinc Finger"/>
    <property type="match status" value="1"/>
</dbReference>